<feature type="chain" id="PRO_5045785152" evidence="3">
    <location>
        <begin position="20"/>
        <end position="343"/>
    </location>
</feature>
<sequence length="343" mass="38456">MKNALLLFTIILLSNCASKDVEIETVASFKGQQVTGVTVSDKGRIFANFPRWRDHVTHAVVEVFDNGESVPFPDESWNSWSLNAAVSDSVFIAVQSVVAHENTLYVLDTRNPLFKGVIDNPRIFAFDLPTKQLKNTYVLSENAFHKDSYINDLRVDKKRGKIYATDSGHAGLVVIDIKSGDSFRVLDNHTSTLAETNELTFSNGVWKNTVHSDGIALDTKNDMLYYHALTGYNLYAIATKHLKPNNEENIELEVKLIKKTAAPDGMIIDDAGRLFFADLENDKILTLNLTDGNINVFAEGTKVKWADTFSIYNNELYYTNSRINEVKGAINDLEFSINKIPLH</sequence>
<gene>
    <name evidence="4" type="ORF">GCM10022271_15200</name>
</gene>
<reference evidence="5" key="1">
    <citation type="journal article" date="2019" name="Int. J. Syst. Evol. Microbiol.">
        <title>The Global Catalogue of Microorganisms (GCM) 10K type strain sequencing project: providing services to taxonomists for standard genome sequencing and annotation.</title>
        <authorList>
            <consortium name="The Broad Institute Genomics Platform"/>
            <consortium name="The Broad Institute Genome Sequencing Center for Infectious Disease"/>
            <person name="Wu L."/>
            <person name="Ma J."/>
        </authorList>
    </citation>
    <scope>NUCLEOTIDE SEQUENCE [LARGE SCALE GENOMIC DNA]</scope>
    <source>
        <strain evidence="5">JCM 17525</strain>
    </source>
</reference>
<feature type="signal peptide" evidence="3">
    <location>
        <begin position="1"/>
        <end position="19"/>
    </location>
</feature>
<evidence type="ECO:0000313" key="5">
    <source>
        <dbReference type="Proteomes" id="UP001501456"/>
    </source>
</evidence>
<proteinExistence type="predicted"/>
<comment type="caution">
    <text evidence="4">The sequence shown here is derived from an EMBL/GenBank/DDBJ whole genome shotgun (WGS) entry which is preliminary data.</text>
</comment>
<name>A0ABP7HBH5_9FLAO</name>
<dbReference type="Proteomes" id="UP001501456">
    <property type="component" value="Unassembled WGS sequence"/>
</dbReference>
<dbReference type="EMBL" id="BAABBI010000001">
    <property type="protein sequence ID" value="GAA3783851.1"/>
    <property type="molecule type" value="Genomic_DNA"/>
</dbReference>
<accession>A0ABP7HBH5</accession>
<evidence type="ECO:0000256" key="2">
    <source>
        <dbReference type="ARBA" id="ARBA00022525"/>
    </source>
</evidence>
<dbReference type="Gene3D" id="2.120.10.30">
    <property type="entry name" value="TolB, C-terminal domain"/>
    <property type="match status" value="1"/>
</dbReference>
<dbReference type="PANTHER" id="PTHR10009">
    <property type="entry name" value="PROTEIN YELLOW-RELATED"/>
    <property type="match status" value="1"/>
</dbReference>
<comment type="subcellular location">
    <subcellularLocation>
        <location evidence="1">Secreted</location>
    </subcellularLocation>
</comment>
<dbReference type="PANTHER" id="PTHR10009:SF18">
    <property type="entry name" value="PROTEIN YELLOW-LIKE PROTEIN"/>
    <property type="match status" value="1"/>
</dbReference>
<keyword evidence="5" id="KW-1185">Reference proteome</keyword>
<dbReference type="Pfam" id="PF03022">
    <property type="entry name" value="MRJP"/>
    <property type="match status" value="1"/>
</dbReference>
<dbReference type="RefSeq" id="WP_344728974.1">
    <property type="nucleotide sequence ID" value="NZ_BAABBI010000001.1"/>
</dbReference>
<dbReference type="InterPro" id="IPR011042">
    <property type="entry name" value="6-blade_b-propeller_TolB-like"/>
</dbReference>
<dbReference type="SUPFAM" id="SSF63829">
    <property type="entry name" value="Calcium-dependent phosphotriesterase"/>
    <property type="match status" value="1"/>
</dbReference>
<evidence type="ECO:0000256" key="1">
    <source>
        <dbReference type="ARBA" id="ARBA00004613"/>
    </source>
</evidence>
<dbReference type="InterPro" id="IPR017996">
    <property type="entry name" value="MRJP/yellow-related"/>
</dbReference>
<protein>
    <submittedName>
        <fullName evidence="4">L-dopachrome tautomerase-related protein</fullName>
    </submittedName>
</protein>
<keyword evidence="2" id="KW-0964">Secreted</keyword>
<organism evidence="4 5">
    <name type="scientific">Corallibacter vietnamensis</name>
    <dbReference type="NCBI Taxonomy" id="904130"/>
    <lineage>
        <taxon>Bacteria</taxon>
        <taxon>Pseudomonadati</taxon>
        <taxon>Bacteroidota</taxon>
        <taxon>Flavobacteriia</taxon>
        <taxon>Flavobacteriales</taxon>
        <taxon>Flavobacteriaceae</taxon>
        <taxon>Corallibacter</taxon>
    </lineage>
</organism>
<keyword evidence="3" id="KW-0732">Signal</keyword>
<evidence type="ECO:0000313" key="4">
    <source>
        <dbReference type="EMBL" id="GAA3783851.1"/>
    </source>
</evidence>
<evidence type="ECO:0000256" key="3">
    <source>
        <dbReference type="SAM" id="SignalP"/>
    </source>
</evidence>